<keyword evidence="7 8" id="KW-0472">Membrane</keyword>
<keyword evidence="6 8" id="KW-1133">Transmembrane helix</keyword>
<reference evidence="10 11" key="1">
    <citation type="submission" date="2024-02" db="EMBL/GenBank/DDBJ databases">
        <title>A draft genome for the cacao thread blight pathogen Marasmius crinis-equi.</title>
        <authorList>
            <person name="Cohen S.P."/>
            <person name="Baruah I.K."/>
            <person name="Amoako-Attah I."/>
            <person name="Bukari Y."/>
            <person name="Meinhardt L.W."/>
            <person name="Bailey B.A."/>
        </authorList>
    </citation>
    <scope>NUCLEOTIDE SEQUENCE [LARGE SCALE GENOMIC DNA]</scope>
    <source>
        <strain evidence="10 11">GH-76</strain>
    </source>
</reference>
<keyword evidence="4 8" id="KW-0812">Transmembrane</keyword>
<protein>
    <recommendedName>
        <fullName evidence="9">Amino acid transporter transmembrane domain-containing protein</fullName>
    </recommendedName>
</protein>
<keyword evidence="5" id="KW-0029">Amino-acid transport</keyword>
<evidence type="ECO:0000256" key="6">
    <source>
        <dbReference type="ARBA" id="ARBA00022989"/>
    </source>
</evidence>
<evidence type="ECO:0000313" key="11">
    <source>
        <dbReference type="Proteomes" id="UP001465976"/>
    </source>
</evidence>
<feature type="domain" description="Amino acid transporter transmembrane" evidence="9">
    <location>
        <begin position="3"/>
        <end position="178"/>
    </location>
</feature>
<dbReference type="Proteomes" id="UP001465976">
    <property type="component" value="Unassembled WGS sequence"/>
</dbReference>
<evidence type="ECO:0000256" key="5">
    <source>
        <dbReference type="ARBA" id="ARBA00022970"/>
    </source>
</evidence>
<evidence type="ECO:0000259" key="9">
    <source>
        <dbReference type="Pfam" id="PF01490"/>
    </source>
</evidence>
<accession>A0ABR3FY82</accession>
<dbReference type="EMBL" id="JBAHYK010000034">
    <property type="protein sequence ID" value="KAL0580302.1"/>
    <property type="molecule type" value="Genomic_DNA"/>
</dbReference>
<dbReference type="PANTHER" id="PTHR22950">
    <property type="entry name" value="AMINO ACID TRANSPORTER"/>
    <property type="match status" value="1"/>
</dbReference>
<feature type="transmembrane region" description="Helical" evidence="8">
    <location>
        <begin position="189"/>
        <end position="209"/>
    </location>
</feature>
<sequence length="212" mass="22499">MAGFSGHAVIPSLARDMANPDQFDTMINWAFIISTGIYTLIGYVGYLMFGKEVSDEISVDLLRTPGYNPALNKLALWMLVVSPLSKFALTTQPLNAALEVLLGLESAVSTPEDMALKMSASMRCSLKDVLSRFQRILVTLASVSVSVAVPEFSAMMAFLGSFSAFVLCIIGPVAAKVAMDRKCGTTDAVILLVGIIMALWGTGSAFVAASTA</sequence>
<evidence type="ECO:0000256" key="4">
    <source>
        <dbReference type="ARBA" id="ARBA00022692"/>
    </source>
</evidence>
<evidence type="ECO:0000256" key="7">
    <source>
        <dbReference type="ARBA" id="ARBA00023136"/>
    </source>
</evidence>
<proteinExistence type="inferred from homology"/>
<keyword evidence="3" id="KW-0813">Transport</keyword>
<evidence type="ECO:0000256" key="8">
    <source>
        <dbReference type="SAM" id="Phobius"/>
    </source>
</evidence>
<evidence type="ECO:0000256" key="1">
    <source>
        <dbReference type="ARBA" id="ARBA00004141"/>
    </source>
</evidence>
<evidence type="ECO:0000256" key="3">
    <source>
        <dbReference type="ARBA" id="ARBA00022448"/>
    </source>
</evidence>
<dbReference type="Pfam" id="PF01490">
    <property type="entry name" value="Aa_trans"/>
    <property type="match status" value="1"/>
</dbReference>
<feature type="transmembrane region" description="Helical" evidence="8">
    <location>
        <begin position="155"/>
        <end position="177"/>
    </location>
</feature>
<comment type="subcellular location">
    <subcellularLocation>
        <location evidence="1">Membrane</location>
        <topology evidence="1">Multi-pass membrane protein</topology>
    </subcellularLocation>
</comment>
<organism evidence="10 11">
    <name type="scientific">Marasmius crinis-equi</name>
    <dbReference type="NCBI Taxonomy" id="585013"/>
    <lineage>
        <taxon>Eukaryota</taxon>
        <taxon>Fungi</taxon>
        <taxon>Dikarya</taxon>
        <taxon>Basidiomycota</taxon>
        <taxon>Agaricomycotina</taxon>
        <taxon>Agaricomycetes</taxon>
        <taxon>Agaricomycetidae</taxon>
        <taxon>Agaricales</taxon>
        <taxon>Marasmiineae</taxon>
        <taxon>Marasmiaceae</taxon>
        <taxon>Marasmius</taxon>
    </lineage>
</organism>
<keyword evidence="11" id="KW-1185">Reference proteome</keyword>
<dbReference type="PANTHER" id="PTHR22950:SF692">
    <property type="entry name" value="TRANSMEMBRANE AMINO ACID TRANSPORTER FAMILY PROTEIN"/>
    <property type="match status" value="1"/>
</dbReference>
<feature type="transmembrane region" description="Helical" evidence="8">
    <location>
        <begin position="26"/>
        <end position="49"/>
    </location>
</feature>
<evidence type="ECO:0000313" key="10">
    <source>
        <dbReference type="EMBL" id="KAL0580302.1"/>
    </source>
</evidence>
<gene>
    <name evidence="10" type="ORF">V5O48_001719</name>
</gene>
<comment type="caution">
    <text evidence="10">The sequence shown here is derived from an EMBL/GenBank/DDBJ whole genome shotgun (WGS) entry which is preliminary data.</text>
</comment>
<comment type="similarity">
    <text evidence="2">Belongs to the amino acid/polyamine transporter 2 family.</text>
</comment>
<dbReference type="InterPro" id="IPR013057">
    <property type="entry name" value="AA_transpt_TM"/>
</dbReference>
<name>A0ABR3FY82_9AGAR</name>
<evidence type="ECO:0000256" key="2">
    <source>
        <dbReference type="ARBA" id="ARBA00008066"/>
    </source>
</evidence>